<protein>
    <recommendedName>
        <fullName evidence="1">DUF5672 domain-containing protein</fullName>
    </recommendedName>
</protein>
<evidence type="ECO:0000259" key="1">
    <source>
        <dbReference type="Pfam" id="PF18922"/>
    </source>
</evidence>
<dbReference type="Proteomes" id="UP000664132">
    <property type="component" value="Unassembled WGS sequence"/>
</dbReference>
<dbReference type="AlphaFoldDB" id="A0A8H7TDJ4"/>
<name>A0A8H7TDJ4_9HELO</name>
<dbReference type="OrthoDB" id="10025998at2759"/>
<comment type="caution">
    <text evidence="2">The sequence shown here is derived from an EMBL/GenBank/DDBJ whole genome shotgun (WGS) entry which is preliminary data.</text>
</comment>
<gene>
    <name evidence="2" type="ORF">IFR04_009683</name>
</gene>
<dbReference type="InterPro" id="IPR043729">
    <property type="entry name" value="DUF5672"/>
</dbReference>
<dbReference type="EMBL" id="JAFJYH010000162">
    <property type="protein sequence ID" value="KAG4417170.1"/>
    <property type="molecule type" value="Genomic_DNA"/>
</dbReference>
<accession>A0A8H7TDJ4</accession>
<evidence type="ECO:0000313" key="3">
    <source>
        <dbReference type="Proteomes" id="UP000664132"/>
    </source>
</evidence>
<keyword evidence="3" id="KW-1185">Reference proteome</keyword>
<sequence length="308" mass="34467">MISSGSISSFVKGAFILLLVYSLYRSFPTTSAVWSSQISPIFSFRSAKNVAAIIEDRPLSNLAPLLLHFSSVLGPTWPIVLFTSENSLLNQSIPFQRAVNEGRISLRSLPLDIHFENHRAVSELLTIPWFWEQLAPAGHVLLFQADSILCANSDKRIDDFLEYDFVGAPIDVPAQGNSGHGEGLNGGLSLRNRTMILDIVSESSWKTEMDDGTISQEGCVTKKPCLKFEDQWFYHKMKEIPGSRLPTKEVAATFAVETVWYDRPLGYHQVERWNADKMEQVAAWCPEYKMATTDLIVKHQKGVSQGGQ</sequence>
<evidence type="ECO:0000313" key="2">
    <source>
        <dbReference type="EMBL" id="KAG4417170.1"/>
    </source>
</evidence>
<reference evidence="2" key="1">
    <citation type="submission" date="2021-02" db="EMBL/GenBank/DDBJ databases">
        <title>Genome sequence Cadophora malorum strain M34.</title>
        <authorList>
            <person name="Stefanovic E."/>
            <person name="Vu D."/>
            <person name="Scully C."/>
            <person name="Dijksterhuis J."/>
            <person name="Roader J."/>
            <person name="Houbraken J."/>
        </authorList>
    </citation>
    <scope>NUCLEOTIDE SEQUENCE</scope>
    <source>
        <strain evidence="2">M34</strain>
    </source>
</reference>
<feature type="domain" description="DUF5672" evidence="1">
    <location>
        <begin position="104"/>
        <end position="268"/>
    </location>
</feature>
<organism evidence="2 3">
    <name type="scientific">Cadophora malorum</name>
    <dbReference type="NCBI Taxonomy" id="108018"/>
    <lineage>
        <taxon>Eukaryota</taxon>
        <taxon>Fungi</taxon>
        <taxon>Dikarya</taxon>
        <taxon>Ascomycota</taxon>
        <taxon>Pezizomycotina</taxon>
        <taxon>Leotiomycetes</taxon>
        <taxon>Helotiales</taxon>
        <taxon>Ploettnerulaceae</taxon>
        <taxon>Cadophora</taxon>
    </lineage>
</organism>
<dbReference type="Pfam" id="PF18922">
    <property type="entry name" value="DUF5672"/>
    <property type="match status" value="1"/>
</dbReference>
<proteinExistence type="predicted"/>